<dbReference type="PANTHER" id="PTHR48104:SF30">
    <property type="entry name" value="METACASPASE-1"/>
    <property type="match status" value="1"/>
</dbReference>
<sequence>MALLLLVLAPTFAKARTVRMLFVGIDHYQYSGLETAEFKDLQGPVSDVALIKTTLHKAVGLDVEGRVEPADPRCPGPSRTAITLVDAQATRTAILGALTGQICRARSGDIVLFYYAGHGSTYLDQSGTKAGGRSDTILAYDSRKLGGDPDILDTELRAIIAAASKKGVSVVTIFDSCHSGTATRALAQGNSRAVPPGPPAAIDPAVRASLGNALAQMDANDVVVADGRAYRVHLAAAKDSETAHEYLYGKTWHGAFTLALAAQIARRPAATYGDLARATQLALDDRANAKQHPQAEGALLATFLGSDPGTTRIYAGTRISARQTRIDGGLLSGVSVGSVFAIYADTTSAVAAGTPLGRGAVTSIDAETALLDVTGDLAKRLPAVVALRELQHRYGADGLGVLLRLDDPRAARIATKALEGSGGLMKPASDHADLIVASTNGQVALCDSDGRFLEALGSSADPLFADRMATAAQIIARFQSMLALRNDEGPKRVSLAVTRNCDDRADIACADLPTDDGEPQFHTGERFRVTATNETAQDQYVYLFDLEPDRYSVTPFQPGGANDLLPAKKDVSFAGTAGLPGRAHLLLIATPRPIDMSMLAQEGLSRDLNPLAKLLQAAENGTRAVDTPQVGDWGATLVTLRVVDSSRPLPEPPSPCATYASSAAPHSR</sequence>
<comment type="caution">
    <text evidence="3">The sequence shown here is derived from an EMBL/GenBank/DDBJ whole genome shotgun (WGS) entry which is preliminary data.</text>
</comment>
<dbReference type="Pfam" id="PF00656">
    <property type="entry name" value="Peptidase_C14"/>
    <property type="match status" value="1"/>
</dbReference>
<dbReference type="InterPro" id="IPR011600">
    <property type="entry name" value="Pept_C14_caspase"/>
</dbReference>
<dbReference type="Gene3D" id="3.40.50.1460">
    <property type="match status" value="1"/>
</dbReference>
<evidence type="ECO:0000313" key="3">
    <source>
        <dbReference type="EMBL" id="NIJ06687.1"/>
    </source>
</evidence>
<gene>
    <name evidence="3" type="ORF">FHS31_000269</name>
</gene>
<reference evidence="3 4" key="1">
    <citation type="submission" date="2020-03" db="EMBL/GenBank/DDBJ databases">
        <title>Genomic Encyclopedia of Type Strains, Phase III (KMG-III): the genomes of soil and plant-associated and newly described type strains.</title>
        <authorList>
            <person name="Whitman W."/>
        </authorList>
    </citation>
    <scope>NUCLEOTIDE SEQUENCE [LARGE SCALE GENOMIC DNA]</scope>
    <source>
        <strain evidence="3 4">CECT 8804</strain>
    </source>
</reference>
<accession>A0ABX0TQM2</accession>
<dbReference type="PANTHER" id="PTHR48104">
    <property type="entry name" value="METACASPASE-4"/>
    <property type="match status" value="1"/>
</dbReference>
<dbReference type="EMBL" id="JAAOZC010000001">
    <property type="protein sequence ID" value="NIJ06687.1"/>
    <property type="molecule type" value="Genomic_DNA"/>
</dbReference>
<dbReference type="Proteomes" id="UP000727456">
    <property type="component" value="Unassembled WGS sequence"/>
</dbReference>
<name>A0ABX0TQM2_9SPHN</name>
<feature type="domain" description="Peptidase C14 caspase" evidence="2">
    <location>
        <begin position="21"/>
        <end position="299"/>
    </location>
</feature>
<organism evidence="3 4">
    <name type="scientific">Sphingomonas vulcanisoli</name>
    <dbReference type="NCBI Taxonomy" id="1658060"/>
    <lineage>
        <taxon>Bacteria</taxon>
        <taxon>Pseudomonadati</taxon>
        <taxon>Pseudomonadota</taxon>
        <taxon>Alphaproteobacteria</taxon>
        <taxon>Sphingomonadales</taxon>
        <taxon>Sphingomonadaceae</taxon>
        <taxon>Sphingomonas</taxon>
    </lineage>
</organism>
<evidence type="ECO:0000256" key="1">
    <source>
        <dbReference type="SAM" id="MobiDB-lite"/>
    </source>
</evidence>
<keyword evidence="4" id="KW-1185">Reference proteome</keyword>
<proteinExistence type="predicted"/>
<protein>
    <recommendedName>
        <fullName evidence="2">Peptidase C14 caspase domain-containing protein</fullName>
    </recommendedName>
</protein>
<evidence type="ECO:0000259" key="2">
    <source>
        <dbReference type="Pfam" id="PF00656"/>
    </source>
</evidence>
<dbReference type="RefSeq" id="WP_167071283.1">
    <property type="nucleotide sequence ID" value="NZ_JAAOZC010000001.1"/>
</dbReference>
<dbReference type="InterPro" id="IPR050452">
    <property type="entry name" value="Metacaspase"/>
</dbReference>
<feature type="region of interest" description="Disordered" evidence="1">
    <location>
        <begin position="646"/>
        <end position="668"/>
    </location>
</feature>
<evidence type="ECO:0000313" key="4">
    <source>
        <dbReference type="Proteomes" id="UP000727456"/>
    </source>
</evidence>